<comment type="caution">
    <text evidence="9">The sequence shown here is derived from an EMBL/GenBank/DDBJ whole genome shotgun (WGS) entry which is preliminary data.</text>
</comment>
<dbReference type="InterPro" id="IPR050957">
    <property type="entry name" value="BMP_lipoprotein"/>
</dbReference>
<sequence length="353" mass="37891">MFKKAAAIVLSLALVSSLMVGCGASSASKDGATTSKKVKVGLTTSEGGLNDKSFNQSANTGIERAKNELGLDYKAVESMKKDDFQPNLQALISNNSDLIFGIGFQMGDDLDAIAKKNPNKKFAIVDTVVNEKNVVSLVFKEQEGSFLMGVIAGKMTKSNKIGFVGGMNIDSINKFAAGYIAGARTVNPKIQVEEKYVNSYTDTNMAEEIAKTLYNDGCDIVYHAAGGSGVGVFKAAKEMTSQSKQLWAIGVDMDQAETVPQYADVILTSMVKRVDNATYQVVKDLTKGKFQGGKAEYFGLKENGVDIAPSSKKHVPSDILTLVDKYKDAIKNGKIKVPDTIKDANAFKGEELK</sequence>
<dbReference type="Pfam" id="PF02608">
    <property type="entry name" value="Bmp"/>
    <property type="match status" value="1"/>
</dbReference>
<dbReference type="InterPro" id="IPR028082">
    <property type="entry name" value="Peripla_BP_I"/>
</dbReference>
<reference evidence="9 10" key="1">
    <citation type="submission" date="2024-11" db="EMBL/GenBank/DDBJ databases">
        <authorList>
            <person name="Heng Y.C."/>
            <person name="Lim A.C.H."/>
            <person name="Lee J.K.Y."/>
            <person name="Kittelmann S."/>
        </authorList>
    </citation>
    <scope>NUCLEOTIDE SEQUENCE [LARGE SCALE GENOMIC DNA]</scope>
    <source>
        <strain evidence="9 10">WILCCON 0114</strain>
    </source>
</reference>
<evidence type="ECO:0000256" key="1">
    <source>
        <dbReference type="ARBA" id="ARBA00004193"/>
    </source>
</evidence>
<dbReference type="EMBL" id="JBJIAA010000017">
    <property type="protein sequence ID" value="MFL0252451.1"/>
    <property type="molecule type" value="Genomic_DNA"/>
</dbReference>
<dbReference type="PROSITE" id="PS51257">
    <property type="entry name" value="PROKAR_LIPOPROTEIN"/>
    <property type="match status" value="1"/>
</dbReference>
<keyword evidence="4 7" id="KW-0732">Signal</keyword>
<dbReference type="Proteomes" id="UP001623592">
    <property type="component" value="Unassembled WGS sequence"/>
</dbReference>
<evidence type="ECO:0000256" key="4">
    <source>
        <dbReference type="ARBA" id="ARBA00022729"/>
    </source>
</evidence>
<evidence type="ECO:0000256" key="2">
    <source>
        <dbReference type="ARBA" id="ARBA00008610"/>
    </source>
</evidence>
<protein>
    <submittedName>
        <fullName evidence="9">BMP family protein</fullName>
    </submittedName>
</protein>
<name>A0ABW8TJF7_9CLOT</name>
<dbReference type="PANTHER" id="PTHR34296:SF2">
    <property type="entry name" value="ABC TRANSPORTER GUANOSINE-BINDING PROTEIN NUPN"/>
    <property type="match status" value="1"/>
</dbReference>
<feature type="signal peptide" evidence="7">
    <location>
        <begin position="1"/>
        <end position="27"/>
    </location>
</feature>
<keyword evidence="5" id="KW-0472">Membrane</keyword>
<keyword evidence="10" id="KW-1185">Reference proteome</keyword>
<evidence type="ECO:0000256" key="7">
    <source>
        <dbReference type="SAM" id="SignalP"/>
    </source>
</evidence>
<keyword evidence="3" id="KW-1003">Cell membrane</keyword>
<dbReference type="Gene3D" id="3.40.50.2300">
    <property type="match status" value="2"/>
</dbReference>
<evidence type="ECO:0000256" key="5">
    <source>
        <dbReference type="ARBA" id="ARBA00023136"/>
    </source>
</evidence>
<feature type="domain" description="ABC transporter substrate-binding protein PnrA-like" evidence="8">
    <location>
        <begin position="43"/>
        <end position="339"/>
    </location>
</feature>
<dbReference type="PANTHER" id="PTHR34296">
    <property type="entry name" value="TRANSCRIPTIONAL ACTIVATOR PROTEIN MED"/>
    <property type="match status" value="1"/>
</dbReference>
<dbReference type="RefSeq" id="WP_406789107.1">
    <property type="nucleotide sequence ID" value="NZ_JBJIAA010000017.1"/>
</dbReference>
<dbReference type="SUPFAM" id="SSF53822">
    <property type="entry name" value="Periplasmic binding protein-like I"/>
    <property type="match status" value="1"/>
</dbReference>
<feature type="chain" id="PRO_5045263129" evidence="7">
    <location>
        <begin position="28"/>
        <end position="353"/>
    </location>
</feature>
<dbReference type="InterPro" id="IPR003760">
    <property type="entry name" value="PnrA-like"/>
</dbReference>
<evidence type="ECO:0000259" key="8">
    <source>
        <dbReference type="Pfam" id="PF02608"/>
    </source>
</evidence>
<gene>
    <name evidence="9" type="ORF">ACJDT4_18735</name>
</gene>
<evidence type="ECO:0000256" key="6">
    <source>
        <dbReference type="ARBA" id="ARBA00023288"/>
    </source>
</evidence>
<evidence type="ECO:0000313" key="10">
    <source>
        <dbReference type="Proteomes" id="UP001623592"/>
    </source>
</evidence>
<evidence type="ECO:0000256" key="3">
    <source>
        <dbReference type="ARBA" id="ARBA00022475"/>
    </source>
</evidence>
<keyword evidence="6" id="KW-0449">Lipoprotein</keyword>
<comment type="similarity">
    <text evidence="2">Belongs to the BMP lipoprotein family.</text>
</comment>
<dbReference type="CDD" id="cd06354">
    <property type="entry name" value="PBP1_PrnA-like"/>
    <property type="match status" value="1"/>
</dbReference>
<comment type="subcellular location">
    <subcellularLocation>
        <location evidence="1">Cell membrane</location>
        <topology evidence="1">Lipid-anchor</topology>
    </subcellularLocation>
</comment>
<organism evidence="9 10">
    <name type="scientific">Clostridium neuense</name>
    <dbReference type="NCBI Taxonomy" id="1728934"/>
    <lineage>
        <taxon>Bacteria</taxon>
        <taxon>Bacillati</taxon>
        <taxon>Bacillota</taxon>
        <taxon>Clostridia</taxon>
        <taxon>Eubacteriales</taxon>
        <taxon>Clostridiaceae</taxon>
        <taxon>Clostridium</taxon>
    </lineage>
</organism>
<evidence type="ECO:0000313" key="9">
    <source>
        <dbReference type="EMBL" id="MFL0252451.1"/>
    </source>
</evidence>
<proteinExistence type="inferred from homology"/>
<accession>A0ABW8TJF7</accession>